<feature type="compositionally biased region" description="Acidic residues" evidence="1">
    <location>
        <begin position="120"/>
        <end position="134"/>
    </location>
</feature>
<dbReference type="AlphaFoldDB" id="A0A8T1WVV0"/>
<name>A0A8T1WVV0_9STRA</name>
<reference evidence="2" key="1">
    <citation type="submission" date="2021-02" db="EMBL/GenBank/DDBJ databases">
        <authorList>
            <person name="Palmer J.M."/>
        </authorList>
    </citation>
    <scope>NUCLEOTIDE SEQUENCE</scope>
    <source>
        <strain evidence="2">SCRP23</strain>
    </source>
</reference>
<sequence>MPPPANNLAGVQPIAEEASSTLQDAGADQDDVTDPLIETDVASGAYPEPATTQFIEYVPRIWYGEPPIAHFVEHVHRIWYGDLQHLSYDYRWRQMHAIPADAIPIRTQRKLHAPSSHYDDNDDGSDDSMDDDAQADPAAHWNPSDGLFPYDEPTAVDDHNVPASNANTVDDTEATQAAKLKARVQRIWHGDLCHLSYDYRWRQMQAARANAAPAQLAQDAQVESKLPTSTGYRHHHQNAALHDVHAATAQAEPPTTAALSGGQSPARPARLLPTPLLPTRIPLPRFRTSALRPVQASANVGDQVDHAAATKATSAADTQPGATTQPAANKSPAADTKPAPAAHLQRHRQRQRQHRYHLAELRARLQNVRSRLFDFRTSPSFLQRVADAKQRRQTAASASAAS</sequence>
<feature type="region of interest" description="Disordered" evidence="1">
    <location>
        <begin position="1"/>
        <end position="29"/>
    </location>
</feature>
<feature type="compositionally biased region" description="Low complexity" evidence="1">
    <location>
        <begin position="308"/>
        <end position="318"/>
    </location>
</feature>
<organism evidence="2 3">
    <name type="scientific">Phytophthora boehmeriae</name>
    <dbReference type="NCBI Taxonomy" id="109152"/>
    <lineage>
        <taxon>Eukaryota</taxon>
        <taxon>Sar</taxon>
        <taxon>Stramenopiles</taxon>
        <taxon>Oomycota</taxon>
        <taxon>Peronosporomycetes</taxon>
        <taxon>Peronosporales</taxon>
        <taxon>Peronosporaceae</taxon>
        <taxon>Phytophthora</taxon>
    </lineage>
</organism>
<proteinExistence type="predicted"/>
<feature type="compositionally biased region" description="Basic residues" evidence="1">
    <location>
        <begin position="344"/>
        <end position="354"/>
    </location>
</feature>
<accession>A0A8T1WVV0</accession>
<dbReference type="Proteomes" id="UP000693981">
    <property type="component" value="Unassembled WGS sequence"/>
</dbReference>
<comment type="caution">
    <text evidence="2">The sequence shown here is derived from an EMBL/GenBank/DDBJ whole genome shotgun (WGS) entry which is preliminary data.</text>
</comment>
<feature type="compositionally biased region" description="Low complexity" evidence="1">
    <location>
        <begin position="265"/>
        <end position="279"/>
    </location>
</feature>
<keyword evidence="3" id="KW-1185">Reference proteome</keyword>
<gene>
    <name evidence="2" type="ORF">PHYBOEH_000274</name>
</gene>
<evidence type="ECO:0000256" key="1">
    <source>
        <dbReference type="SAM" id="MobiDB-lite"/>
    </source>
</evidence>
<evidence type="ECO:0000313" key="2">
    <source>
        <dbReference type="EMBL" id="KAG7397735.1"/>
    </source>
</evidence>
<feature type="region of interest" description="Disordered" evidence="1">
    <location>
        <begin position="110"/>
        <end position="148"/>
    </location>
</feature>
<evidence type="ECO:0000313" key="3">
    <source>
        <dbReference type="Proteomes" id="UP000693981"/>
    </source>
</evidence>
<protein>
    <submittedName>
        <fullName evidence="2">Uncharacterized protein</fullName>
    </submittedName>
</protein>
<feature type="region of interest" description="Disordered" evidence="1">
    <location>
        <begin position="250"/>
        <end position="279"/>
    </location>
</feature>
<feature type="region of interest" description="Disordered" evidence="1">
    <location>
        <begin position="308"/>
        <end position="354"/>
    </location>
</feature>
<dbReference type="EMBL" id="JAGDFL010000102">
    <property type="protein sequence ID" value="KAG7397735.1"/>
    <property type="molecule type" value="Genomic_DNA"/>
</dbReference>